<sequence>MPAVTGSLVGHSWCQAIPSNASSFGSFLSFSSNFNVNPLLSRNPFILSYAFKRDGKRKKRRKKENHFFPAIRSDDCICSYYTESHRSEDGGTIHPSQKPSSRWRPLQPHPSSLQFVIDFKNDLVLNPARLSRVVGCWCRSKMLDGGKAIFDAAWSFFNENGIILLRGVAFIGSVALLGMISLYVQTKVQRHIQKHILPPVANIVSTHLGRKIEIGKVQSIYPLGLTLESCSVGPHEEEFSCGDMPLVEIRMRPFASIQRRQVVIDAVLMQPNILVCQKKNWTWLGIPPPNGKSLHYESTEEGLDNRTKVRRLFREQQGLRLANERDEAAMLAAKTGYVVTNGPNLKDVHVKDRPFEDRGLDLAENQDACSEPDSKFDEHMHPRSSGFKEILPAVEGDADFASNIFQEEFTSNGRTSIGRSFTDCKTWVDKHLVSSAPLFKHWNSKDSSRRLEGQQKVLDASAAAARSYFERQDHKQGIDSNEDSRKVITEQYKTGVNVNGTMQDKHKSDIQRQEVMEISVLESNGRSGYPYVEQDMRDQPAGRIQVEGLLPDQHESGEEIEDDVGAESNTTEAVSLENSDSNLMPSQKELSESKYDGGKGLNLRPHKVSLHSSTEMSVSANDSSPDQELATSSSTEFNSLKQRMQAALGWKEYFRKRNTMSVVDTQNYGFIGKAKTFTDGLIAQAKSNLNEATLQQWLPVTLDTVYVRGGTLMLLAYGDFEPRIMENANGYVKLGSKYEQVAVHISGNLQNWRTTGSKKSGGRLVVKVFADIKQQSWHVKLRGKDLYAPLMERLLEIPLDWSDGRASGEMCLWASRGDSFPSLSGRISVSKLGFKIWEAPSAFKDVSGTLFVQGQRLFLHNMHGFFGAIPLHVSGDMDLNPDGGEYRLVCQVSDVEVNALMHTLKARPPLFPLAGAIKAAIYCRGPLEVPVFAGSAEISKKNVKNNLTGPTTPAIEAVKQHEQRGAVAALDRIPVSNASANFTFDTDSCVADVYGMRVTLVDGGQLRGAGNLWICPEGEVDPTAVNMDLSGQALFDSVVQNYLPSNTKMASIKLDHIHGDAKIQGSLMRPVFDIKWSAPEAKGAFGGVRGDINISHEAISINSSAYTFDLSAKIHTTYPPLSSERSSNMKPSPPEIEGLDVDLRMRGFDCLDLVSPNIAGTALPSATEGIHTKLTGRVKFQSQVMTLLENSEIMGVTRKQRSAEVNQRISGLSGEIILSGLKLNQFAVAPHLSGSMDIFPHKFKLSAIGRADERLVIDFFKPIGSKYIDPRSSSNSLPSESSKGSISLLLERGPLHMEMGYKPGQSAKLEVRNLQLDELELASLRGTVQKADAQLNFLKRKGHGILSVRRPRFSGIQGESLDISCRWSGDVITLERSVLEQASSRYELQGEYVLPGPRDHFFTEKDRGEGSFRTAMAGQLGSFITSLGRWRLQLEVPGAEVTDMLPVARLLSRSSDPAVVSRSKELFMQAMQHAGFCAEDIKQQLEVLQSAKEVPALEEGSQESVSLPGLAELKGHWHGTFDASGGGNGDTSADFDFHGEQWEWGSYKIQRVSSVGSFNNNEGLHLDKIFIQKDTATLHADGTLLGPKSNLHFAVLNFPIGLVPPLLHAVQSSTMHSVSYQTARAPISSIRGILYMEGDLRGPLTKPQCDVQVRLLDGAIGGVDLGRAEVVASVTSANRFNFNAKFEPAVRSGHVHVRGSLPLEATGLDVTQDDETQGEVRSLKRSRGWNRSKNKAIEENDMEEKKIVRERLGDEGWEVHFAESLKELDWDFAEKGAVQMDAAVKDGGMMLITALSPHLRWLQGNADLTLQVRGTVDQPTVDGIAAFHKVSISSPVLPRPLSNFGGTIRVVNNQLHIEGLEGRVGRKGRLHVKGKLPLRVNESPLRNGVELKTDYLEVRAKNIYSGQVDSQMKLTGSILEPVVSGMIKLSHGEAYLPQEKGVATAASTLASSLTGMATGGRLIYPQQKDIGRSLAWFPQNDVATLPEHLRDTQANNGNEESLEEKKEQLKSIVAVGLKNLKLVLGPELRIVYPLILNFAVSGELELNGLTDPQWIRPKGTLTFENGDINLVATQVRLNRDHPNLAKFEPEQGLDPTLDLALVGADWQLKVQGRAHNWQDNLVITSTRSGEPDDFARTEAARVFESQLADSLLEGNGQLAFKKLAAATVETLMPKIEGKGEFGQARWRLVSAPQIPNLLSLDPTVDPFKSLANLSFGTEVEVQLGKRLQASVVRQLKESEMATQWTLIYHLSSKLRVLFSSIPSVDNRLIFEYSATSQN</sequence>
<feature type="region of interest" description="Disordered" evidence="5">
    <location>
        <begin position="550"/>
        <end position="635"/>
    </location>
</feature>
<protein>
    <recommendedName>
        <fullName evidence="7">Translocation and assembly module TamB C-terminal domain-containing protein</fullName>
    </recommendedName>
</protein>
<evidence type="ECO:0000256" key="1">
    <source>
        <dbReference type="ARBA" id="ARBA00004167"/>
    </source>
</evidence>
<gene>
    <name evidence="8" type="ORF">KP509_14G073200</name>
</gene>
<keyword evidence="4 6" id="KW-0472">Membrane</keyword>
<feature type="transmembrane region" description="Helical" evidence="6">
    <location>
        <begin position="163"/>
        <end position="184"/>
    </location>
</feature>
<evidence type="ECO:0000313" key="8">
    <source>
        <dbReference type="EMBL" id="KAH7416059.1"/>
    </source>
</evidence>
<dbReference type="GO" id="GO:0009306">
    <property type="term" value="P:protein secretion"/>
    <property type="evidence" value="ECO:0007669"/>
    <property type="project" value="InterPro"/>
</dbReference>
<evidence type="ECO:0000313" key="9">
    <source>
        <dbReference type="Proteomes" id="UP000825935"/>
    </source>
</evidence>
<evidence type="ECO:0000259" key="7">
    <source>
        <dbReference type="Pfam" id="PF04357"/>
    </source>
</evidence>
<evidence type="ECO:0000256" key="5">
    <source>
        <dbReference type="SAM" id="MobiDB-lite"/>
    </source>
</evidence>
<dbReference type="Pfam" id="PF04357">
    <property type="entry name" value="TamB"/>
    <property type="match status" value="1"/>
</dbReference>
<evidence type="ECO:0000256" key="4">
    <source>
        <dbReference type="ARBA" id="ARBA00023136"/>
    </source>
</evidence>
<accession>A0A8T2TAT3</accession>
<name>A0A8T2TAT3_CERRI</name>
<comment type="caution">
    <text evidence="8">The sequence shown here is derived from an EMBL/GenBank/DDBJ whole genome shotgun (WGS) entry which is preliminary data.</text>
</comment>
<evidence type="ECO:0000256" key="3">
    <source>
        <dbReference type="ARBA" id="ARBA00022989"/>
    </source>
</evidence>
<dbReference type="InterPro" id="IPR007452">
    <property type="entry name" value="TamB_C"/>
</dbReference>
<dbReference type="InterPro" id="IPR053022">
    <property type="entry name" value="Chloroplast_translocon_comp"/>
</dbReference>
<dbReference type="OMA" id="ANGHIKF"/>
<keyword evidence="9" id="KW-1185">Reference proteome</keyword>
<organism evidence="8 9">
    <name type="scientific">Ceratopteris richardii</name>
    <name type="common">Triangle waterfern</name>
    <dbReference type="NCBI Taxonomy" id="49495"/>
    <lineage>
        <taxon>Eukaryota</taxon>
        <taxon>Viridiplantae</taxon>
        <taxon>Streptophyta</taxon>
        <taxon>Embryophyta</taxon>
        <taxon>Tracheophyta</taxon>
        <taxon>Polypodiopsida</taxon>
        <taxon>Polypodiidae</taxon>
        <taxon>Polypodiales</taxon>
        <taxon>Pteridineae</taxon>
        <taxon>Pteridaceae</taxon>
        <taxon>Parkerioideae</taxon>
        <taxon>Ceratopteris</taxon>
    </lineage>
</organism>
<feature type="region of interest" description="Disordered" evidence="5">
    <location>
        <begin position="85"/>
        <end position="106"/>
    </location>
</feature>
<proteinExistence type="predicted"/>
<evidence type="ECO:0000256" key="2">
    <source>
        <dbReference type="ARBA" id="ARBA00022692"/>
    </source>
</evidence>
<dbReference type="PANTHER" id="PTHR34457:SF3">
    <property type="entry name" value="PROTEIN TIC236, CHLOROPLASTIC"/>
    <property type="match status" value="1"/>
</dbReference>
<comment type="subcellular location">
    <subcellularLocation>
        <location evidence="1">Membrane</location>
        <topology evidence="1">Single-pass membrane protein</topology>
    </subcellularLocation>
</comment>
<keyword evidence="3 6" id="KW-1133">Transmembrane helix</keyword>
<dbReference type="GO" id="GO:0005886">
    <property type="term" value="C:plasma membrane"/>
    <property type="evidence" value="ECO:0007669"/>
    <property type="project" value="InterPro"/>
</dbReference>
<evidence type="ECO:0000256" key="6">
    <source>
        <dbReference type="SAM" id="Phobius"/>
    </source>
</evidence>
<dbReference type="OrthoDB" id="1386367at2759"/>
<feature type="domain" description="Translocation and assembly module TamB C-terminal" evidence="7">
    <location>
        <begin position="1859"/>
        <end position="2257"/>
    </location>
</feature>
<feature type="compositionally biased region" description="Polar residues" evidence="5">
    <location>
        <begin position="610"/>
        <end position="635"/>
    </location>
</feature>
<dbReference type="EMBL" id="CM035419">
    <property type="protein sequence ID" value="KAH7416059.1"/>
    <property type="molecule type" value="Genomic_DNA"/>
</dbReference>
<dbReference type="PANTHER" id="PTHR34457">
    <property type="entry name" value="EMBRYO DEFECTIVE 2410"/>
    <property type="match status" value="1"/>
</dbReference>
<keyword evidence="2 6" id="KW-0812">Transmembrane</keyword>
<dbReference type="Proteomes" id="UP000825935">
    <property type="component" value="Chromosome 14"/>
</dbReference>
<feature type="compositionally biased region" description="Polar residues" evidence="5">
    <location>
        <begin position="567"/>
        <end position="585"/>
    </location>
</feature>
<reference evidence="8" key="1">
    <citation type="submission" date="2021-08" db="EMBL/GenBank/DDBJ databases">
        <title>WGS assembly of Ceratopteris richardii.</title>
        <authorList>
            <person name="Marchant D.B."/>
            <person name="Chen G."/>
            <person name="Jenkins J."/>
            <person name="Shu S."/>
            <person name="Leebens-Mack J."/>
            <person name="Grimwood J."/>
            <person name="Schmutz J."/>
            <person name="Soltis P."/>
            <person name="Soltis D."/>
            <person name="Chen Z.-H."/>
        </authorList>
    </citation>
    <scope>NUCLEOTIDE SEQUENCE</scope>
    <source>
        <strain evidence="8">Whitten #5841</strain>
        <tissue evidence="8">Leaf</tissue>
    </source>
</reference>